<feature type="domain" description="Glutamine amidotransferase" evidence="1">
    <location>
        <begin position="26"/>
        <end position="179"/>
    </location>
</feature>
<dbReference type="Gene3D" id="3.40.50.880">
    <property type="match status" value="1"/>
</dbReference>
<dbReference type="GeneID" id="94688417"/>
<protein>
    <submittedName>
        <fullName evidence="2">Type 1 glutamine amidotransferase</fullName>
    </submittedName>
</protein>
<dbReference type="KEGG" id="axe:P40_19130"/>
<dbReference type="PANTHER" id="PTHR42695">
    <property type="entry name" value="GLUTAMINE AMIDOTRANSFERASE YLR126C-RELATED"/>
    <property type="match status" value="1"/>
</dbReference>
<evidence type="ECO:0000259" key="1">
    <source>
        <dbReference type="Pfam" id="PF00117"/>
    </source>
</evidence>
<keyword evidence="3" id="KW-1185">Reference proteome</keyword>
<dbReference type="InterPro" id="IPR017926">
    <property type="entry name" value="GATASE"/>
</dbReference>
<dbReference type="RefSeq" id="WP_055099521.1">
    <property type="nucleotide sequence ID" value="NZ_CBDDTQ010000006.1"/>
</dbReference>
<dbReference type="FunFam" id="3.40.50.880:FF:000033">
    <property type="entry name" value="Glutamine amidotransferase class-I"/>
    <property type="match status" value="1"/>
</dbReference>
<gene>
    <name evidence="2" type="ORF">LZG35_06370</name>
</gene>
<dbReference type="GO" id="GO:0005829">
    <property type="term" value="C:cytosol"/>
    <property type="evidence" value="ECO:0007669"/>
    <property type="project" value="TreeGrafter"/>
</dbReference>
<reference evidence="2" key="1">
    <citation type="submission" date="2022-01" db="EMBL/GenBank/DDBJ databases">
        <authorList>
            <person name="Karlyshev A.V."/>
            <person name="Jaspars M."/>
        </authorList>
    </citation>
    <scope>NUCLEOTIDE SEQUENCE</scope>
    <source>
        <strain evidence="2">AGSA3-2</strain>
    </source>
</reference>
<dbReference type="CDD" id="cd01741">
    <property type="entry name" value="GATase1_1"/>
    <property type="match status" value="1"/>
</dbReference>
<accession>A0A9Q3W5M1</accession>
<proteinExistence type="predicted"/>
<organism evidence="2 3">
    <name type="scientific">Alloalcanivorax xenomutans</name>
    <dbReference type="NCBI Taxonomy" id="1094342"/>
    <lineage>
        <taxon>Bacteria</taxon>
        <taxon>Pseudomonadati</taxon>
        <taxon>Pseudomonadota</taxon>
        <taxon>Gammaproteobacteria</taxon>
        <taxon>Oceanospirillales</taxon>
        <taxon>Alcanivoracaceae</taxon>
        <taxon>Alloalcanivorax</taxon>
    </lineage>
</organism>
<dbReference type="PROSITE" id="PS51273">
    <property type="entry name" value="GATASE_TYPE_1"/>
    <property type="match status" value="1"/>
</dbReference>
<name>A0A9Q3W5M1_9GAMM</name>
<dbReference type="SUPFAM" id="SSF52317">
    <property type="entry name" value="Class I glutamine amidotransferase-like"/>
    <property type="match status" value="1"/>
</dbReference>
<evidence type="ECO:0000313" key="2">
    <source>
        <dbReference type="EMBL" id="MCE7508257.1"/>
    </source>
</evidence>
<dbReference type="AlphaFoldDB" id="A0A9Q3W5M1"/>
<dbReference type="Proteomes" id="UP001107961">
    <property type="component" value="Unassembled WGS sequence"/>
</dbReference>
<dbReference type="InterPro" id="IPR044992">
    <property type="entry name" value="ChyE-like"/>
</dbReference>
<keyword evidence="2" id="KW-0315">Glutamine amidotransferase</keyword>
<dbReference type="Pfam" id="PF00117">
    <property type="entry name" value="GATase"/>
    <property type="match status" value="1"/>
</dbReference>
<evidence type="ECO:0000313" key="3">
    <source>
        <dbReference type="Proteomes" id="UP001107961"/>
    </source>
</evidence>
<sequence>MRIHYLTHVPFEKLGAIEPWLASNGARITATRLYHGEELPDPDDLDALIVMGGPMSADDEHRYPWLADEKRFIRACIDRGHKVLGICLGAQLIARALGARVHKNPDKEIGFFPVQSTELGRQHPLGSLFNDAPAVFHWHGDTFEIPDGALHLARSWGCEHQAFSYGENVLALQFHLEMGEDNARTLCQECATDLSPGPWTQSATEILSMPQVFTANQRLLSVLLGRFFDIGSD</sequence>
<comment type="caution">
    <text evidence="2">The sequence shown here is derived from an EMBL/GenBank/DDBJ whole genome shotgun (WGS) entry which is preliminary data.</text>
</comment>
<dbReference type="InterPro" id="IPR029062">
    <property type="entry name" value="Class_I_gatase-like"/>
</dbReference>
<dbReference type="EMBL" id="JAJVKT010000006">
    <property type="protein sequence ID" value="MCE7508257.1"/>
    <property type="molecule type" value="Genomic_DNA"/>
</dbReference>
<dbReference type="PANTHER" id="PTHR42695:SF5">
    <property type="entry name" value="GLUTAMINE AMIDOTRANSFERASE YLR126C-RELATED"/>
    <property type="match status" value="1"/>
</dbReference>